<evidence type="ECO:0000256" key="1">
    <source>
        <dbReference type="SAM" id="MobiDB-lite"/>
    </source>
</evidence>
<organism evidence="2">
    <name type="scientific">Puccinia triticina (isolate 1-1 / race 1 (BBBD))</name>
    <name type="common">Brown leaf rust fungus</name>
    <dbReference type="NCBI Taxonomy" id="630390"/>
    <lineage>
        <taxon>Eukaryota</taxon>
        <taxon>Fungi</taxon>
        <taxon>Dikarya</taxon>
        <taxon>Basidiomycota</taxon>
        <taxon>Pucciniomycotina</taxon>
        <taxon>Pucciniomycetes</taxon>
        <taxon>Pucciniales</taxon>
        <taxon>Pucciniaceae</taxon>
        <taxon>Puccinia</taxon>
    </lineage>
</organism>
<dbReference type="AlphaFoldDB" id="A0A180G096"/>
<evidence type="ECO:0000313" key="4">
    <source>
        <dbReference type="Proteomes" id="UP000005240"/>
    </source>
</evidence>
<reference evidence="3 4" key="3">
    <citation type="journal article" date="2017" name="G3 (Bethesda)">
        <title>Comparative analysis highlights variable genome content of wheat rusts and divergence of the mating loci.</title>
        <authorList>
            <person name="Cuomo C.A."/>
            <person name="Bakkeren G."/>
            <person name="Khalil H.B."/>
            <person name="Panwar V."/>
            <person name="Joly D."/>
            <person name="Linning R."/>
            <person name="Sakthikumar S."/>
            <person name="Song X."/>
            <person name="Adiconis X."/>
            <person name="Fan L."/>
            <person name="Goldberg J.M."/>
            <person name="Levin J.Z."/>
            <person name="Young S."/>
            <person name="Zeng Q."/>
            <person name="Anikster Y."/>
            <person name="Bruce M."/>
            <person name="Wang M."/>
            <person name="Yin C."/>
            <person name="McCallum B."/>
            <person name="Szabo L.J."/>
            <person name="Hulbert S."/>
            <person name="Chen X."/>
            <person name="Fellers J.P."/>
        </authorList>
    </citation>
    <scope>NUCLEOTIDE SEQUENCE</scope>
    <source>
        <strain evidence="4">Isolate 1-1 / race 1 (BBBD)</strain>
        <strain evidence="3">isolate 1-1 / race 1 (BBBD)</strain>
    </source>
</reference>
<dbReference type="Proteomes" id="UP000005240">
    <property type="component" value="Unassembled WGS sequence"/>
</dbReference>
<feature type="compositionally biased region" description="Low complexity" evidence="1">
    <location>
        <begin position="1"/>
        <end position="16"/>
    </location>
</feature>
<dbReference type="EMBL" id="ADAS02001627">
    <property type="protein sequence ID" value="OAV86126.1"/>
    <property type="molecule type" value="Genomic_DNA"/>
</dbReference>
<reference evidence="3" key="4">
    <citation type="submission" date="2025-05" db="UniProtKB">
        <authorList>
            <consortium name="EnsemblFungi"/>
        </authorList>
    </citation>
    <scope>IDENTIFICATION</scope>
    <source>
        <strain evidence="3">isolate 1-1 / race 1 (BBBD)</strain>
    </source>
</reference>
<evidence type="ECO:0000313" key="2">
    <source>
        <dbReference type="EMBL" id="OAV86126.1"/>
    </source>
</evidence>
<protein>
    <submittedName>
        <fullName evidence="2 3">Uncharacterized protein</fullName>
    </submittedName>
</protein>
<proteinExistence type="predicted"/>
<dbReference type="EnsemblFungi" id="PTTG_30068-t43_1">
    <property type="protein sequence ID" value="PTTG_30068-t43_1-p1"/>
    <property type="gene ID" value="PTTG_30068"/>
</dbReference>
<feature type="region of interest" description="Disordered" evidence="1">
    <location>
        <begin position="1"/>
        <end position="56"/>
    </location>
</feature>
<sequence length="102" mass="10875">MVDIASSITRASAAAAKKSKGSNKDRVEDTGEAQGLAAPIDGEIVETQDVTDPGIAPVDKDTGEELLFEEAVESFDPKGKGSTSKEPNFIEFMKVVPSEYRQ</sequence>
<keyword evidence="4" id="KW-1185">Reference proteome</keyword>
<name>A0A180G096_PUCT1</name>
<reference evidence="2" key="1">
    <citation type="submission" date="2009-11" db="EMBL/GenBank/DDBJ databases">
        <authorList>
            <consortium name="The Broad Institute Genome Sequencing Platform"/>
            <person name="Ward D."/>
            <person name="Feldgarden M."/>
            <person name="Earl A."/>
            <person name="Young S.K."/>
            <person name="Zeng Q."/>
            <person name="Koehrsen M."/>
            <person name="Alvarado L."/>
            <person name="Berlin A."/>
            <person name="Bochicchio J."/>
            <person name="Borenstein D."/>
            <person name="Chapman S.B."/>
            <person name="Chen Z."/>
            <person name="Engels R."/>
            <person name="Freedman E."/>
            <person name="Gellesch M."/>
            <person name="Goldberg J."/>
            <person name="Griggs A."/>
            <person name="Gujja S."/>
            <person name="Heilman E."/>
            <person name="Heiman D."/>
            <person name="Hepburn T."/>
            <person name="Howarth C."/>
            <person name="Jen D."/>
            <person name="Larson L."/>
            <person name="Lewis B."/>
            <person name="Mehta T."/>
            <person name="Park D."/>
            <person name="Pearson M."/>
            <person name="Roberts A."/>
            <person name="Saif S."/>
            <person name="Shea T."/>
            <person name="Shenoy N."/>
            <person name="Sisk P."/>
            <person name="Stolte C."/>
            <person name="Sykes S."/>
            <person name="Thomson T."/>
            <person name="Walk T."/>
            <person name="White J."/>
            <person name="Yandava C."/>
            <person name="Izard J."/>
            <person name="Baranova O.V."/>
            <person name="Blanton J.M."/>
            <person name="Tanner A.C."/>
            <person name="Dewhirst F.E."/>
            <person name="Haas B."/>
            <person name="Nusbaum C."/>
            <person name="Birren B."/>
        </authorList>
    </citation>
    <scope>NUCLEOTIDE SEQUENCE [LARGE SCALE GENOMIC DNA]</scope>
    <source>
        <strain evidence="2">1-1 BBBD Race 1</strain>
    </source>
</reference>
<reference evidence="2" key="2">
    <citation type="submission" date="2016-05" db="EMBL/GenBank/DDBJ databases">
        <title>Comparative analysis highlights variable genome content of wheat rusts and divergence of the mating loci.</title>
        <authorList>
            <person name="Cuomo C.A."/>
            <person name="Bakkeren G."/>
            <person name="Szabo L."/>
            <person name="Khalil H."/>
            <person name="Joly D."/>
            <person name="Goldberg J."/>
            <person name="Young S."/>
            <person name="Zeng Q."/>
            <person name="Fellers J."/>
        </authorList>
    </citation>
    <scope>NUCLEOTIDE SEQUENCE [LARGE SCALE GENOMIC DNA]</scope>
    <source>
        <strain evidence="2">1-1 BBBD Race 1</strain>
    </source>
</reference>
<evidence type="ECO:0000313" key="3">
    <source>
        <dbReference type="EnsemblFungi" id="PTTG_30068-t43_1-p1"/>
    </source>
</evidence>
<accession>A0A180G096</accession>
<dbReference type="VEuPathDB" id="FungiDB:PTTG_30068"/>
<gene>
    <name evidence="2" type="ORF">PTTG_30068</name>
</gene>